<dbReference type="Proteomes" id="UP001595420">
    <property type="component" value="Unassembled WGS sequence"/>
</dbReference>
<dbReference type="InterPro" id="IPR053876">
    <property type="entry name" value="Phage_int_M"/>
</dbReference>
<keyword evidence="4" id="KW-0233">DNA recombination</keyword>
<name>A0ABV7C4P7_9PROT</name>
<dbReference type="PROSITE" id="PS51898">
    <property type="entry name" value="TYR_RECOMBINASE"/>
    <property type="match status" value="1"/>
</dbReference>
<dbReference type="InterPro" id="IPR025166">
    <property type="entry name" value="Integrase_DNA_bind_dom"/>
</dbReference>
<dbReference type="SUPFAM" id="SSF56349">
    <property type="entry name" value="DNA breaking-rejoining enzymes"/>
    <property type="match status" value="1"/>
</dbReference>
<reference evidence="10" key="1">
    <citation type="journal article" date="2019" name="Int. J. Syst. Evol. Microbiol.">
        <title>The Global Catalogue of Microorganisms (GCM) 10K type strain sequencing project: providing services to taxonomists for standard genome sequencing and annotation.</title>
        <authorList>
            <consortium name="The Broad Institute Genomics Platform"/>
            <consortium name="The Broad Institute Genome Sequencing Center for Infectious Disease"/>
            <person name="Wu L."/>
            <person name="Ma J."/>
        </authorList>
    </citation>
    <scope>NUCLEOTIDE SEQUENCE [LARGE SCALE GENOMIC DNA]</scope>
    <source>
        <strain evidence="10">CGMCC 1.16855</strain>
    </source>
</reference>
<gene>
    <name evidence="9" type="ORF">ACFOD3_27620</name>
</gene>
<evidence type="ECO:0000313" key="10">
    <source>
        <dbReference type="Proteomes" id="UP001595420"/>
    </source>
</evidence>
<evidence type="ECO:0000256" key="2">
    <source>
        <dbReference type="ARBA" id="ARBA00022908"/>
    </source>
</evidence>
<evidence type="ECO:0000259" key="8">
    <source>
        <dbReference type="PROSITE" id="PS51900"/>
    </source>
</evidence>
<dbReference type="CDD" id="cd00801">
    <property type="entry name" value="INT_P4_C"/>
    <property type="match status" value="1"/>
</dbReference>
<evidence type="ECO:0000256" key="5">
    <source>
        <dbReference type="PROSITE-ProRule" id="PRU01248"/>
    </source>
</evidence>
<dbReference type="InterPro" id="IPR002104">
    <property type="entry name" value="Integrase_catalytic"/>
</dbReference>
<dbReference type="PANTHER" id="PTHR30629">
    <property type="entry name" value="PROPHAGE INTEGRASE"/>
    <property type="match status" value="1"/>
</dbReference>
<dbReference type="PROSITE" id="PS51900">
    <property type="entry name" value="CB"/>
    <property type="match status" value="1"/>
</dbReference>
<evidence type="ECO:0000259" key="7">
    <source>
        <dbReference type="PROSITE" id="PS51898"/>
    </source>
</evidence>
<dbReference type="InterPro" id="IPR011010">
    <property type="entry name" value="DNA_brk_join_enz"/>
</dbReference>
<comment type="caution">
    <text evidence="9">The sequence shown here is derived from an EMBL/GenBank/DDBJ whole genome shotgun (WGS) entry which is preliminary data.</text>
</comment>
<dbReference type="Gene3D" id="1.10.443.10">
    <property type="entry name" value="Intergrase catalytic core"/>
    <property type="match status" value="1"/>
</dbReference>
<feature type="domain" description="Core-binding (CB)" evidence="8">
    <location>
        <begin position="105"/>
        <end position="186"/>
    </location>
</feature>
<organism evidence="9 10">
    <name type="scientific">Falsiroseomonas tokyonensis</name>
    <dbReference type="NCBI Taxonomy" id="430521"/>
    <lineage>
        <taxon>Bacteria</taxon>
        <taxon>Pseudomonadati</taxon>
        <taxon>Pseudomonadota</taxon>
        <taxon>Alphaproteobacteria</taxon>
        <taxon>Acetobacterales</taxon>
        <taxon>Roseomonadaceae</taxon>
        <taxon>Falsiroseomonas</taxon>
    </lineage>
</organism>
<dbReference type="InterPro" id="IPR044068">
    <property type="entry name" value="CB"/>
</dbReference>
<evidence type="ECO:0000256" key="6">
    <source>
        <dbReference type="SAM" id="MobiDB-lite"/>
    </source>
</evidence>
<evidence type="ECO:0000313" key="9">
    <source>
        <dbReference type="EMBL" id="MFC3003693.1"/>
    </source>
</evidence>
<accession>A0ABV7C4P7</accession>
<evidence type="ECO:0000256" key="1">
    <source>
        <dbReference type="ARBA" id="ARBA00008857"/>
    </source>
</evidence>
<dbReference type="InterPro" id="IPR013762">
    <property type="entry name" value="Integrase-like_cat_sf"/>
</dbReference>
<dbReference type="InterPro" id="IPR038488">
    <property type="entry name" value="Integrase_DNA-bd_sf"/>
</dbReference>
<dbReference type="PANTHER" id="PTHR30629:SF2">
    <property type="entry name" value="PROPHAGE INTEGRASE INTS-RELATED"/>
    <property type="match status" value="1"/>
</dbReference>
<proteinExistence type="inferred from homology"/>
<protein>
    <submittedName>
        <fullName evidence="9">Tyrosine-type recombinase/integrase</fullName>
    </submittedName>
</protein>
<dbReference type="InterPro" id="IPR010998">
    <property type="entry name" value="Integrase_recombinase_N"/>
</dbReference>
<keyword evidence="2" id="KW-0229">DNA integration</keyword>
<dbReference type="Pfam" id="PF00589">
    <property type="entry name" value="Phage_integrase"/>
    <property type="match status" value="1"/>
</dbReference>
<dbReference type="Pfam" id="PF13356">
    <property type="entry name" value="Arm-DNA-bind_3"/>
    <property type="match status" value="1"/>
</dbReference>
<evidence type="ECO:0000256" key="4">
    <source>
        <dbReference type="ARBA" id="ARBA00023172"/>
    </source>
</evidence>
<evidence type="ECO:0000256" key="3">
    <source>
        <dbReference type="ARBA" id="ARBA00023125"/>
    </source>
</evidence>
<dbReference type="InterPro" id="IPR050808">
    <property type="entry name" value="Phage_Integrase"/>
</dbReference>
<keyword evidence="10" id="KW-1185">Reference proteome</keyword>
<dbReference type="Gene3D" id="1.10.150.130">
    <property type="match status" value="1"/>
</dbReference>
<sequence>MAGIKAKPPGRYGDGNGLYLLVRSAEVRFWLFRYTPPGGKMREMGLGPVALEEGKAGVLLKDARKRAAELRNMLGRGIDPIDAEREAERAAVEAAKAAAAAAAPTTFRTVAEEMLVEKEAGWSNPKHRQQWRNTLATYAYPVIGALPVDTLGAADVLRVLRPIWHEKPETASRVKMRVLAVLRYAKAAGKRPNGASAAEIGEALQALLPSSAALKQAAGSGHHPALPWAQMGAFLAVLRQRDATAARALEFLILTATRTQETLGARWQEIDLAGRLWTIPAERMKRRRQHRVPLSAAAVAVLEGMQERAGGKGSPVFPGDKPGEPLSQMALLMLLRRMNSAEEGEDGERRHRWQDATTGDPITAHGFRSTFRDWAGEATSTPHAVMEAALAHTLGSKAEVAYARSDLLPKRRVLMEAWGEYCAKTPAAVVALHKPVTESAAAG</sequence>
<dbReference type="EMBL" id="JBHRSB010000013">
    <property type="protein sequence ID" value="MFC3003693.1"/>
    <property type="molecule type" value="Genomic_DNA"/>
</dbReference>
<feature type="region of interest" description="Disordered" evidence="6">
    <location>
        <begin position="341"/>
        <end position="361"/>
    </location>
</feature>
<dbReference type="RefSeq" id="WP_343215318.1">
    <property type="nucleotide sequence ID" value="NZ_JAFNJS010000013.1"/>
</dbReference>
<keyword evidence="3 5" id="KW-0238">DNA-binding</keyword>
<dbReference type="Pfam" id="PF22022">
    <property type="entry name" value="Phage_int_M"/>
    <property type="match status" value="1"/>
</dbReference>
<dbReference type="Gene3D" id="3.30.160.390">
    <property type="entry name" value="Integrase, DNA-binding domain"/>
    <property type="match status" value="1"/>
</dbReference>
<feature type="domain" description="Tyr recombinase" evidence="7">
    <location>
        <begin position="221"/>
        <end position="415"/>
    </location>
</feature>
<comment type="similarity">
    <text evidence="1">Belongs to the 'phage' integrase family.</text>
</comment>